<dbReference type="InParanoid" id="L9LEG2"/>
<evidence type="ECO:0000313" key="2">
    <source>
        <dbReference type="EMBL" id="ELW72162.1"/>
    </source>
</evidence>
<accession>L9LEG2</accession>
<keyword evidence="3" id="KW-1185">Reference proteome</keyword>
<evidence type="ECO:0000256" key="1">
    <source>
        <dbReference type="SAM" id="MobiDB-lite"/>
    </source>
</evidence>
<reference evidence="3" key="1">
    <citation type="submission" date="2012-07" db="EMBL/GenBank/DDBJ databases">
        <title>Genome of the Chinese tree shrew, a rising model animal genetically related to primates.</title>
        <authorList>
            <person name="Zhang G."/>
            <person name="Fan Y."/>
            <person name="Yao Y."/>
            <person name="Huang Z."/>
        </authorList>
    </citation>
    <scope>NUCLEOTIDE SEQUENCE [LARGE SCALE GENOMIC DNA]</scope>
</reference>
<feature type="region of interest" description="Disordered" evidence="1">
    <location>
        <begin position="259"/>
        <end position="286"/>
    </location>
</feature>
<dbReference type="Proteomes" id="UP000011518">
    <property type="component" value="Unassembled WGS sequence"/>
</dbReference>
<name>L9LEG2_TUPCH</name>
<evidence type="ECO:0000313" key="3">
    <source>
        <dbReference type="Proteomes" id="UP000011518"/>
    </source>
</evidence>
<feature type="region of interest" description="Disordered" evidence="1">
    <location>
        <begin position="135"/>
        <end position="172"/>
    </location>
</feature>
<reference evidence="3" key="2">
    <citation type="journal article" date="2013" name="Nat. Commun.">
        <title>Genome of the Chinese tree shrew.</title>
        <authorList>
            <person name="Fan Y."/>
            <person name="Huang Z.Y."/>
            <person name="Cao C.C."/>
            <person name="Chen C.S."/>
            <person name="Chen Y.X."/>
            <person name="Fan D.D."/>
            <person name="He J."/>
            <person name="Hou H.L."/>
            <person name="Hu L."/>
            <person name="Hu X.T."/>
            <person name="Jiang X.T."/>
            <person name="Lai R."/>
            <person name="Lang Y.S."/>
            <person name="Liang B."/>
            <person name="Liao S.G."/>
            <person name="Mu D."/>
            <person name="Ma Y.Y."/>
            <person name="Niu Y.Y."/>
            <person name="Sun X.Q."/>
            <person name="Xia J.Q."/>
            <person name="Xiao J."/>
            <person name="Xiong Z.Q."/>
            <person name="Xu L."/>
            <person name="Yang L."/>
            <person name="Zhang Y."/>
            <person name="Zhao W."/>
            <person name="Zhao X.D."/>
            <person name="Zheng Y.T."/>
            <person name="Zhou J.M."/>
            <person name="Zhu Y.B."/>
            <person name="Zhang G.J."/>
            <person name="Wang J."/>
            <person name="Yao Y.G."/>
        </authorList>
    </citation>
    <scope>NUCLEOTIDE SEQUENCE [LARGE SCALE GENOMIC DNA]</scope>
</reference>
<organism evidence="2 3">
    <name type="scientific">Tupaia chinensis</name>
    <name type="common">Chinese tree shrew</name>
    <name type="synonym">Tupaia belangeri chinensis</name>
    <dbReference type="NCBI Taxonomy" id="246437"/>
    <lineage>
        <taxon>Eukaryota</taxon>
        <taxon>Metazoa</taxon>
        <taxon>Chordata</taxon>
        <taxon>Craniata</taxon>
        <taxon>Vertebrata</taxon>
        <taxon>Euteleostomi</taxon>
        <taxon>Mammalia</taxon>
        <taxon>Eutheria</taxon>
        <taxon>Euarchontoglires</taxon>
        <taxon>Scandentia</taxon>
        <taxon>Tupaiidae</taxon>
        <taxon>Tupaia</taxon>
    </lineage>
</organism>
<dbReference type="AlphaFoldDB" id="L9LEG2"/>
<sequence length="286" mass="30995">MLAKGAAGSCIHPEHDKGQPGVLTLHRARLKPAMQLQWLQAQRLYTDDAGVDVASSLSDVKLQSVLHVGVPYHAAKGRSQPGELSTDYSQSAEEQKTLHTMIPCSEEKLVPGSECLTWKCGSGCLAAIAEGHHEELPHGPIKPSSVSSSTSVTFLQTSEQERKRRQQEQSTPVLTYGDVRGPARMGTCPSEPSYWAVRAARTVVDPSLYSTQYVSVRQAESTEMRPSCKKAVHSTGIAENAHSRSFPGELLCEESEARALEGAQKQSPLRRGNGSVPFRQAWGHGA</sequence>
<gene>
    <name evidence="2" type="ORF">TREES_T100012872</name>
</gene>
<protein>
    <submittedName>
        <fullName evidence="2">Uncharacterized protein</fullName>
    </submittedName>
</protein>
<feature type="compositionally biased region" description="Low complexity" evidence="1">
    <location>
        <begin position="144"/>
        <end position="158"/>
    </location>
</feature>
<dbReference type="EMBL" id="KB320443">
    <property type="protein sequence ID" value="ELW72162.1"/>
    <property type="molecule type" value="Genomic_DNA"/>
</dbReference>
<proteinExistence type="predicted"/>